<feature type="transmembrane region" description="Helical" evidence="7">
    <location>
        <begin position="41"/>
        <end position="61"/>
    </location>
</feature>
<proteinExistence type="inferred from homology"/>
<evidence type="ECO:0000256" key="5">
    <source>
        <dbReference type="ARBA" id="ARBA00022989"/>
    </source>
</evidence>
<dbReference type="PANTHER" id="PTHR30250:SF10">
    <property type="entry name" value="LIPOPOLYSACCHARIDE BIOSYNTHESIS PROTEIN WZXC"/>
    <property type="match status" value="1"/>
</dbReference>
<feature type="transmembrane region" description="Helical" evidence="7">
    <location>
        <begin position="385"/>
        <end position="404"/>
    </location>
</feature>
<feature type="transmembrane region" description="Helical" evidence="7">
    <location>
        <begin position="169"/>
        <end position="189"/>
    </location>
</feature>
<evidence type="ECO:0000256" key="1">
    <source>
        <dbReference type="ARBA" id="ARBA00004651"/>
    </source>
</evidence>
<feature type="transmembrane region" description="Helical" evidence="7">
    <location>
        <begin position="201"/>
        <end position="225"/>
    </location>
</feature>
<feature type="transmembrane region" description="Helical" evidence="7">
    <location>
        <begin position="146"/>
        <end position="163"/>
    </location>
</feature>
<evidence type="ECO:0000313" key="8">
    <source>
        <dbReference type="EMBL" id="MEL4455025.1"/>
    </source>
</evidence>
<comment type="caution">
    <text evidence="8">The sequence shown here is derived from an EMBL/GenBank/DDBJ whole genome shotgun (WGS) entry which is preliminary data.</text>
</comment>
<evidence type="ECO:0000256" key="4">
    <source>
        <dbReference type="ARBA" id="ARBA00022692"/>
    </source>
</evidence>
<feature type="transmembrane region" description="Helical" evidence="7">
    <location>
        <begin position="438"/>
        <end position="460"/>
    </location>
</feature>
<sequence length="476" mass="54336">MSFYKKLLRNLIVVGGYKYSSTLILFFISMITARLLTPEDFGIVAIVTVITGFFLIFKDNGLSMAVIRSDYKYSFWNGTSNLLIGLSILVGAIICLLAYPVAIFYEDDRLINIVLFIGLNTSLSNFSLVSSALLRKNLQFATIGKIEMAASIFTAVCVIALALMDFKYWSLLIPMMIGNILKIFLYFKFSGFIPSIVNKKVIIVSFRMNMSILKGVTVFNVVNYWSRNFDNLLIGKIYGTSSLGIYSKAYGLLQLPLNLIRGVFSSVLFPSMKEKINIDGNWKKEYMNILKILSFVPVPLVFIFILFPTELITFVYGNQWTQVGEILPYFGILIFLQVLQTTVGHMVLLNGKDKEFMIWGLLSATLIVLSVLYGSSISMLAIAQYYTLCYITLVLPINMIYVFIMTLNINRSIVLKFWLPKIFFALILWIFLYKNIDYRFTILILILLTIHLIIDSFSLLKVMINIISKKHKVFNR</sequence>
<dbReference type="RefSeq" id="WP_342158762.1">
    <property type="nucleotide sequence ID" value="NZ_JBCDNA010000001.1"/>
</dbReference>
<keyword evidence="9" id="KW-1185">Reference proteome</keyword>
<organism evidence="8 9">
    <name type="scientific">Lutimonas vermicola</name>
    <dbReference type="NCBI Taxonomy" id="414288"/>
    <lineage>
        <taxon>Bacteria</taxon>
        <taxon>Pseudomonadati</taxon>
        <taxon>Bacteroidota</taxon>
        <taxon>Flavobacteriia</taxon>
        <taxon>Flavobacteriales</taxon>
        <taxon>Flavobacteriaceae</taxon>
        <taxon>Lutimonas</taxon>
    </lineage>
</organism>
<comment type="similarity">
    <text evidence="2">Belongs to the polysaccharide synthase family.</text>
</comment>
<keyword evidence="4 7" id="KW-0812">Transmembrane</keyword>
<reference evidence="8 9" key="1">
    <citation type="submission" date="2024-04" db="EMBL/GenBank/DDBJ databases">
        <title>whole genome sequencing of Lutimonas vermicola strain IMCC1616.</title>
        <authorList>
            <person name="Bae S.S."/>
        </authorList>
    </citation>
    <scope>NUCLEOTIDE SEQUENCE [LARGE SCALE GENOMIC DNA]</scope>
    <source>
        <strain evidence="8 9">IMCC1616</strain>
    </source>
</reference>
<dbReference type="Pfam" id="PF13440">
    <property type="entry name" value="Polysacc_synt_3"/>
    <property type="match status" value="1"/>
</dbReference>
<protein>
    <submittedName>
        <fullName evidence="8">Oligosaccharide flippase family protein</fullName>
    </submittedName>
</protein>
<feature type="transmembrane region" description="Helical" evidence="7">
    <location>
        <begin position="245"/>
        <end position="269"/>
    </location>
</feature>
<feature type="transmembrane region" description="Helical" evidence="7">
    <location>
        <begin position="111"/>
        <end position="134"/>
    </location>
</feature>
<name>A0ABU9KZP2_9FLAO</name>
<keyword evidence="6 7" id="KW-0472">Membrane</keyword>
<dbReference type="EMBL" id="JBCDNA010000001">
    <property type="protein sequence ID" value="MEL4455025.1"/>
    <property type="molecule type" value="Genomic_DNA"/>
</dbReference>
<feature type="transmembrane region" description="Helical" evidence="7">
    <location>
        <begin position="327"/>
        <end position="349"/>
    </location>
</feature>
<dbReference type="PANTHER" id="PTHR30250">
    <property type="entry name" value="PST FAMILY PREDICTED COLANIC ACID TRANSPORTER"/>
    <property type="match status" value="1"/>
</dbReference>
<feature type="transmembrane region" description="Helical" evidence="7">
    <location>
        <begin position="413"/>
        <end position="432"/>
    </location>
</feature>
<keyword evidence="3" id="KW-1003">Cell membrane</keyword>
<evidence type="ECO:0000256" key="6">
    <source>
        <dbReference type="ARBA" id="ARBA00023136"/>
    </source>
</evidence>
<keyword evidence="5 7" id="KW-1133">Transmembrane helix</keyword>
<feature type="transmembrane region" description="Helical" evidence="7">
    <location>
        <begin position="82"/>
        <end position="105"/>
    </location>
</feature>
<dbReference type="Proteomes" id="UP001474120">
    <property type="component" value="Unassembled WGS sequence"/>
</dbReference>
<dbReference type="InterPro" id="IPR050833">
    <property type="entry name" value="Poly_Biosynth_Transport"/>
</dbReference>
<feature type="transmembrane region" description="Helical" evidence="7">
    <location>
        <begin position="12"/>
        <end position="35"/>
    </location>
</feature>
<evidence type="ECO:0000256" key="3">
    <source>
        <dbReference type="ARBA" id="ARBA00022475"/>
    </source>
</evidence>
<evidence type="ECO:0000256" key="2">
    <source>
        <dbReference type="ARBA" id="ARBA00007430"/>
    </source>
</evidence>
<feature type="transmembrane region" description="Helical" evidence="7">
    <location>
        <begin position="356"/>
        <end position="373"/>
    </location>
</feature>
<feature type="transmembrane region" description="Helical" evidence="7">
    <location>
        <begin position="289"/>
        <end position="307"/>
    </location>
</feature>
<accession>A0ABU9KZP2</accession>
<evidence type="ECO:0000256" key="7">
    <source>
        <dbReference type="SAM" id="Phobius"/>
    </source>
</evidence>
<evidence type="ECO:0000313" key="9">
    <source>
        <dbReference type="Proteomes" id="UP001474120"/>
    </source>
</evidence>
<comment type="subcellular location">
    <subcellularLocation>
        <location evidence="1">Cell membrane</location>
        <topology evidence="1">Multi-pass membrane protein</topology>
    </subcellularLocation>
</comment>
<gene>
    <name evidence="8" type="ORF">AABB81_03905</name>
</gene>